<feature type="region of interest" description="Disordered" evidence="1">
    <location>
        <begin position="1"/>
        <end position="34"/>
    </location>
</feature>
<gene>
    <name evidence="2" type="ORF">DI526_01185</name>
</gene>
<evidence type="ECO:0000313" key="3">
    <source>
        <dbReference type="Proteomes" id="UP000249393"/>
    </source>
</evidence>
<name>A0A2W5WSM8_9CAUL</name>
<comment type="caution">
    <text evidence="2">The sequence shown here is derived from an EMBL/GenBank/DDBJ whole genome shotgun (WGS) entry which is preliminary data.</text>
</comment>
<dbReference type="AlphaFoldDB" id="A0A2W5WSM8"/>
<accession>A0A2W5WSM8</accession>
<protein>
    <submittedName>
        <fullName evidence="2">Uncharacterized protein</fullName>
    </submittedName>
</protein>
<organism evidence="2 3">
    <name type="scientific">Caulobacter segnis</name>
    <dbReference type="NCBI Taxonomy" id="88688"/>
    <lineage>
        <taxon>Bacteria</taxon>
        <taxon>Pseudomonadati</taxon>
        <taxon>Pseudomonadota</taxon>
        <taxon>Alphaproteobacteria</taxon>
        <taxon>Caulobacterales</taxon>
        <taxon>Caulobacteraceae</taxon>
        <taxon>Caulobacter</taxon>
    </lineage>
</organism>
<feature type="compositionally biased region" description="Basic and acidic residues" evidence="1">
    <location>
        <begin position="1"/>
        <end position="11"/>
    </location>
</feature>
<dbReference type="Proteomes" id="UP000249393">
    <property type="component" value="Unassembled WGS sequence"/>
</dbReference>
<proteinExistence type="predicted"/>
<dbReference type="EMBL" id="QFQZ01000002">
    <property type="protein sequence ID" value="PZR37158.1"/>
    <property type="molecule type" value="Genomic_DNA"/>
</dbReference>
<sequence>MAVLEALDRTEAPAQPPSRPSRTATGKPKTGPGLKHIGGYFDKEDVATFALLKAWLELDNSELIKRAIDDLYAKEQARRSFGG</sequence>
<evidence type="ECO:0000256" key="1">
    <source>
        <dbReference type="SAM" id="MobiDB-lite"/>
    </source>
</evidence>
<evidence type="ECO:0000313" key="2">
    <source>
        <dbReference type="EMBL" id="PZR37158.1"/>
    </source>
</evidence>
<reference evidence="2 3" key="1">
    <citation type="submission" date="2017-08" db="EMBL/GenBank/DDBJ databases">
        <title>Infants hospitalized years apart are colonized by the same room-sourced microbial strains.</title>
        <authorList>
            <person name="Brooks B."/>
            <person name="Olm M.R."/>
            <person name="Firek B.A."/>
            <person name="Baker R."/>
            <person name="Thomas B.C."/>
            <person name="Morowitz M.J."/>
            <person name="Banfield J.F."/>
        </authorList>
    </citation>
    <scope>NUCLEOTIDE SEQUENCE [LARGE SCALE GENOMIC DNA]</scope>
    <source>
        <strain evidence="2">S2_003_000_R2_4</strain>
    </source>
</reference>